<evidence type="ECO:0000256" key="7">
    <source>
        <dbReference type="ARBA" id="ARBA00022781"/>
    </source>
</evidence>
<dbReference type="PANTHER" id="PTHR15184:SF71">
    <property type="entry name" value="ATP SYNTHASE SUBUNIT BETA, MITOCHONDRIAL"/>
    <property type="match status" value="1"/>
</dbReference>
<evidence type="ECO:0000256" key="16">
    <source>
        <dbReference type="ARBA" id="ARBA00042742"/>
    </source>
</evidence>
<feature type="domain" description="ATPase F1/V1/A1 complex alpha/beta subunit nucleotide-binding" evidence="18">
    <location>
        <begin position="200"/>
        <end position="285"/>
    </location>
</feature>
<dbReference type="EMBL" id="CAADRP010002264">
    <property type="protein sequence ID" value="VFU65004.1"/>
    <property type="molecule type" value="Genomic_DNA"/>
</dbReference>
<evidence type="ECO:0000256" key="3">
    <source>
        <dbReference type="ARBA" id="ARBA00008936"/>
    </source>
</evidence>
<dbReference type="InterPro" id="IPR000194">
    <property type="entry name" value="ATPase_F1/V1/A1_a/bsu_nucl-bd"/>
</dbReference>
<comment type="function">
    <text evidence="1">Mitochondrial membrane ATP synthase (F(1)F(0) ATP synthase or Complex V) produces ATP from ADP in the presence of a proton gradient across the membrane which is generated by electron transport complexes of the respiratory chain. F-type ATPases consist of two structural domains, F(1) - containing the extramembraneous catalytic core, and F(0) - containing the membrane proton channel, linked together by a central stalk and a peripheral stalk. During catalysis, ATP synthesis in the catalytic domain of F(1) is coupled via a rotary mechanism of the central stalk subunits to proton translocation. Subunits alpha and beta form the catalytic core in F(1). Rotation of the central stalk against the surrounding alpha(3)beta(3) subunits leads to hydrolysis of ATP in three separate catalytic sites on the beta subunits.</text>
</comment>
<keyword evidence="6" id="KW-0547">Nucleotide-binding</keyword>
<comment type="function">
    <text evidence="14">Produces ATP from ADP in the presence of a proton gradient across the membrane. The catalytic sites are hosted primarily by the beta subunits.</text>
</comment>
<dbReference type="InterPro" id="IPR050053">
    <property type="entry name" value="ATPase_alpha/beta_chains"/>
</dbReference>
<evidence type="ECO:0000256" key="5">
    <source>
        <dbReference type="ARBA" id="ARBA00022448"/>
    </source>
</evidence>
<dbReference type="PANTHER" id="PTHR15184">
    <property type="entry name" value="ATP SYNTHASE"/>
    <property type="match status" value="1"/>
</dbReference>
<evidence type="ECO:0000256" key="9">
    <source>
        <dbReference type="ARBA" id="ARBA00022967"/>
    </source>
</evidence>
<keyword evidence="8" id="KW-0067">ATP-binding</keyword>
<evidence type="ECO:0000256" key="6">
    <source>
        <dbReference type="ARBA" id="ARBA00022741"/>
    </source>
</evidence>
<evidence type="ECO:0000256" key="17">
    <source>
        <dbReference type="ARBA" id="ARBA00048383"/>
    </source>
</evidence>
<keyword evidence="12" id="KW-0139">CF(1)</keyword>
<dbReference type="GO" id="GO:0045259">
    <property type="term" value="C:proton-transporting ATP synthase complex"/>
    <property type="evidence" value="ECO:0007669"/>
    <property type="project" value="UniProtKB-KW"/>
</dbReference>
<dbReference type="EC" id="7.1.2.2" evidence="4"/>
<organism evidence="19">
    <name type="scientific">Salix viminalis</name>
    <name type="common">Common osier</name>
    <name type="synonym">Basket willow</name>
    <dbReference type="NCBI Taxonomy" id="40686"/>
    <lineage>
        <taxon>Eukaryota</taxon>
        <taxon>Viridiplantae</taxon>
        <taxon>Streptophyta</taxon>
        <taxon>Embryophyta</taxon>
        <taxon>Tracheophyta</taxon>
        <taxon>Spermatophyta</taxon>
        <taxon>Magnoliopsida</taxon>
        <taxon>eudicotyledons</taxon>
        <taxon>Gunneridae</taxon>
        <taxon>Pentapetalae</taxon>
        <taxon>rosids</taxon>
        <taxon>fabids</taxon>
        <taxon>Malpighiales</taxon>
        <taxon>Salicaceae</taxon>
        <taxon>Saliceae</taxon>
        <taxon>Salix</taxon>
    </lineage>
</organism>
<protein>
    <recommendedName>
        <fullName evidence="4">H(+)-transporting two-sector ATPase</fullName>
        <ecNumber evidence="4">7.1.2.2</ecNumber>
    </recommendedName>
    <alternativeName>
        <fullName evidence="16">ATP synthase F1 sector subunit beta</fullName>
    </alternativeName>
    <alternativeName>
        <fullName evidence="15">F-ATPase subunit beta</fullName>
    </alternativeName>
</protein>
<evidence type="ECO:0000256" key="10">
    <source>
        <dbReference type="ARBA" id="ARBA00023065"/>
    </source>
</evidence>
<comment type="catalytic activity">
    <reaction evidence="17">
        <text>ATP + H2O + 4 H(+)(in) = ADP + phosphate + 5 H(+)(out)</text>
        <dbReference type="Rhea" id="RHEA:57720"/>
        <dbReference type="ChEBI" id="CHEBI:15377"/>
        <dbReference type="ChEBI" id="CHEBI:15378"/>
        <dbReference type="ChEBI" id="CHEBI:30616"/>
        <dbReference type="ChEBI" id="CHEBI:43474"/>
        <dbReference type="ChEBI" id="CHEBI:456216"/>
        <dbReference type="EC" id="7.1.2.2"/>
    </reaction>
</comment>
<dbReference type="Gene3D" id="3.40.50.300">
    <property type="entry name" value="P-loop containing nucleotide triphosphate hydrolases"/>
    <property type="match status" value="1"/>
</dbReference>
<keyword evidence="11" id="KW-0472">Membrane</keyword>
<comment type="subcellular location">
    <subcellularLocation>
        <location evidence="2">Membrane</location>
    </subcellularLocation>
</comment>
<evidence type="ECO:0000259" key="18">
    <source>
        <dbReference type="Pfam" id="PF00006"/>
    </source>
</evidence>
<gene>
    <name evidence="19" type="ORF">SVIM_LOCUS498674</name>
</gene>
<comment type="similarity">
    <text evidence="3">Belongs to the ATPase alpha/beta chains family.</text>
</comment>
<dbReference type="SUPFAM" id="SSF47917">
    <property type="entry name" value="C-terminal domain of alpha and beta subunits of F1 ATP synthase"/>
    <property type="match status" value="1"/>
</dbReference>
<keyword evidence="5" id="KW-0813">Transport</keyword>
<keyword evidence="9" id="KW-1278">Translocase</keyword>
<dbReference type="GO" id="GO:0009535">
    <property type="term" value="C:chloroplast thylakoid membrane"/>
    <property type="evidence" value="ECO:0007669"/>
    <property type="project" value="TreeGrafter"/>
</dbReference>
<reference evidence="19" key="1">
    <citation type="submission" date="2019-03" db="EMBL/GenBank/DDBJ databases">
        <authorList>
            <person name="Mank J."/>
            <person name="Almeida P."/>
        </authorList>
    </citation>
    <scope>NUCLEOTIDE SEQUENCE</scope>
    <source>
        <strain evidence="19">78183</strain>
    </source>
</reference>
<evidence type="ECO:0000256" key="13">
    <source>
        <dbReference type="ARBA" id="ARBA00023310"/>
    </source>
</evidence>
<dbReference type="GO" id="GO:0042776">
    <property type="term" value="P:proton motive force-driven mitochondrial ATP synthesis"/>
    <property type="evidence" value="ECO:0007669"/>
    <property type="project" value="TreeGrafter"/>
</dbReference>
<dbReference type="Gene3D" id="3.40.50.12240">
    <property type="match status" value="1"/>
</dbReference>
<evidence type="ECO:0000256" key="15">
    <source>
        <dbReference type="ARBA" id="ARBA00042624"/>
    </source>
</evidence>
<dbReference type="GO" id="GO:0005739">
    <property type="term" value="C:mitochondrion"/>
    <property type="evidence" value="ECO:0007669"/>
    <property type="project" value="GOC"/>
</dbReference>
<evidence type="ECO:0000256" key="12">
    <source>
        <dbReference type="ARBA" id="ARBA00023196"/>
    </source>
</evidence>
<keyword evidence="7" id="KW-0375">Hydrogen ion transport</keyword>
<evidence type="ECO:0000256" key="1">
    <source>
        <dbReference type="ARBA" id="ARBA00003086"/>
    </source>
</evidence>
<evidence type="ECO:0000256" key="11">
    <source>
        <dbReference type="ARBA" id="ARBA00023136"/>
    </source>
</evidence>
<evidence type="ECO:0000313" key="19">
    <source>
        <dbReference type="EMBL" id="VFU65004.1"/>
    </source>
</evidence>
<dbReference type="InterPro" id="IPR027417">
    <property type="entry name" value="P-loop_NTPase"/>
</dbReference>
<dbReference type="Pfam" id="PF00006">
    <property type="entry name" value="ATP-synt_ab"/>
    <property type="match status" value="1"/>
</dbReference>
<evidence type="ECO:0000256" key="8">
    <source>
        <dbReference type="ARBA" id="ARBA00022840"/>
    </source>
</evidence>
<keyword evidence="13" id="KW-0066">ATP synthesis</keyword>
<dbReference type="AlphaFoldDB" id="A0A6N2NJ96"/>
<dbReference type="GO" id="GO:0046933">
    <property type="term" value="F:proton-transporting ATP synthase activity, rotational mechanism"/>
    <property type="evidence" value="ECO:0007669"/>
    <property type="project" value="TreeGrafter"/>
</dbReference>
<evidence type="ECO:0000256" key="4">
    <source>
        <dbReference type="ARBA" id="ARBA00012473"/>
    </source>
</evidence>
<dbReference type="GO" id="GO:0005524">
    <property type="term" value="F:ATP binding"/>
    <property type="evidence" value="ECO:0007669"/>
    <property type="project" value="UniProtKB-KW"/>
</dbReference>
<evidence type="ECO:0000256" key="2">
    <source>
        <dbReference type="ARBA" id="ARBA00004370"/>
    </source>
</evidence>
<accession>A0A6N2NJ96</accession>
<evidence type="ECO:0000256" key="14">
    <source>
        <dbReference type="ARBA" id="ARBA00037290"/>
    </source>
</evidence>
<sequence>MSGMYKARLLAPSNISFLFLAKTRPSPRACTMSPEQSQYIWRKTIPHIEVGMGSGVFTSYRSARGNALQSEVLRLREEMFLVNAGLGTPRICMQDELTGVPINRATRFTNKVGFLAGESLIKERAATWFKDLVGSTDVVAAHGGVSVFCGVGERTREGNDLYMEMKESGVINEENIAESKVALVYGQMNEPPGARMRVGSEVSALLEPSAVGYQPTLSTEMGSLQERITSTRSITSIQAVYVPADDLTDPAPATTFAHLDATTVLSRGLAAKGIYTAVDPLDSTSTMLQPQIVGEEHYETAQRVKQTLQRYKELQDIIAIRTNYPKRIA</sequence>
<dbReference type="SUPFAM" id="SSF52540">
    <property type="entry name" value="P-loop containing nucleoside triphosphate hydrolases"/>
    <property type="match status" value="1"/>
</dbReference>
<keyword evidence="10" id="KW-0406">Ion transport</keyword>
<proteinExistence type="inferred from homology"/>
<name>A0A6N2NJ96_SALVM</name>